<evidence type="ECO:0008006" key="3">
    <source>
        <dbReference type="Google" id="ProtNLM"/>
    </source>
</evidence>
<name>A0A3M8DFK7_9BACL</name>
<keyword evidence="2" id="KW-1185">Reference proteome</keyword>
<proteinExistence type="predicted"/>
<sequence length="263" mass="29114">MISMQTKLFKPQKVTYLLPHEHGVWAMMLVPFLLGTAIGQARWQHLLMGGALVVGYFAVHGALTVLRRPQKGREALPTVTTFGILGLLLGGPLFAMNPAAFLPLVWMIPFLAMSVWFVVKKRERDFWNDVCAIVAFTMLLPLAAKLGDAAAAGAGTGVEELALGMLLNVLYFIGSVFFVKSVFRERNNIRFTYIGIAYHAALLLLPLLLPVPLPVLLLYLPGILKMLYLLRKPRLRAMQVGMLEIASAVWFLGIAVWLFHGGM</sequence>
<dbReference type="EMBL" id="RHHU01000005">
    <property type="protein sequence ID" value="RNB86768.1"/>
    <property type="molecule type" value="Genomic_DNA"/>
</dbReference>
<organism evidence="1 2">
    <name type="scientific">Brevibacillus nitrificans</name>
    <dbReference type="NCBI Taxonomy" id="651560"/>
    <lineage>
        <taxon>Bacteria</taxon>
        <taxon>Bacillati</taxon>
        <taxon>Bacillota</taxon>
        <taxon>Bacilli</taxon>
        <taxon>Bacillales</taxon>
        <taxon>Paenibacillaceae</taxon>
        <taxon>Brevibacillus</taxon>
    </lineage>
</organism>
<evidence type="ECO:0000313" key="2">
    <source>
        <dbReference type="Proteomes" id="UP000269573"/>
    </source>
</evidence>
<dbReference type="InterPro" id="IPR025576">
    <property type="entry name" value="YwiC"/>
</dbReference>
<comment type="caution">
    <text evidence="1">The sequence shown here is derived from an EMBL/GenBank/DDBJ whole genome shotgun (WGS) entry which is preliminary data.</text>
</comment>
<evidence type="ECO:0000313" key="1">
    <source>
        <dbReference type="EMBL" id="RNB86768.1"/>
    </source>
</evidence>
<reference evidence="1 2" key="1">
    <citation type="submission" date="2018-10" db="EMBL/GenBank/DDBJ databases">
        <title>Phylogenomics of Brevibacillus.</title>
        <authorList>
            <person name="Dunlap C."/>
        </authorList>
    </citation>
    <scope>NUCLEOTIDE SEQUENCE [LARGE SCALE GENOMIC DNA]</scope>
    <source>
        <strain evidence="1 2">JCM 15774</strain>
    </source>
</reference>
<dbReference type="AlphaFoldDB" id="A0A3M8DFK7"/>
<gene>
    <name evidence="1" type="ORF">EDM59_11435</name>
</gene>
<dbReference type="Proteomes" id="UP000269573">
    <property type="component" value="Unassembled WGS sequence"/>
</dbReference>
<dbReference type="Pfam" id="PF14256">
    <property type="entry name" value="YwiC"/>
    <property type="match status" value="1"/>
</dbReference>
<protein>
    <recommendedName>
        <fullName evidence="3">YwiC-like family protein</fullName>
    </recommendedName>
</protein>
<accession>A0A3M8DFK7</accession>